<feature type="transmembrane region" description="Helical" evidence="4">
    <location>
        <begin position="12"/>
        <end position="33"/>
    </location>
</feature>
<accession>A0A7C4RRC1</accession>
<feature type="domain" description="Penicillin-binding protein transpeptidase" evidence="5">
    <location>
        <begin position="302"/>
        <end position="607"/>
    </location>
</feature>
<evidence type="ECO:0000256" key="4">
    <source>
        <dbReference type="SAM" id="Phobius"/>
    </source>
</evidence>
<dbReference type="GO" id="GO:0004180">
    <property type="term" value="F:carboxypeptidase activity"/>
    <property type="evidence" value="ECO:0007669"/>
    <property type="project" value="UniProtKB-KW"/>
</dbReference>
<dbReference type="GO" id="GO:0005886">
    <property type="term" value="C:plasma membrane"/>
    <property type="evidence" value="ECO:0007669"/>
    <property type="project" value="TreeGrafter"/>
</dbReference>
<evidence type="ECO:0000259" key="6">
    <source>
        <dbReference type="Pfam" id="PF03717"/>
    </source>
</evidence>
<organism evidence="7">
    <name type="scientific">Desulfatirhabdium butyrativorans</name>
    <dbReference type="NCBI Taxonomy" id="340467"/>
    <lineage>
        <taxon>Bacteria</taxon>
        <taxon>Pseudomonadati</taxon>
        <taxon>Thermodesulfobacteriota</taxon>
        <taxon>Desulfobacteria</taxon>
        <taxon>Desulfobacterales</taxon>
        <taxon>Desulfatirhabdiaceae</taxon>
        <taxon>Desulfatirhabdium</taxon>
    </lineage>
</organism>
<dbReference type="InterPro" id="IPR001460">
    <property type="entry name" value="PCN-bd_Tpept"/>
</dbReference>
<comment type="subcellular location">
    <subcellularLocation>
        <location evidence="1">Membrane</location>
    </subcellularLocation>
</comment>
<proteinExistence type="predicted"/>
<keyword evidence="3 4" id="KW-0472">Membrane</keyword>
<comment type="caution">
    <text evidence="7">The sequence shown here is derived from an EMBL/GenBank/DDBJ whole genome shotgun (WGS) entry which is preliminary data.</text>
</comment>
<dbReference type="GO" id="GO:0008658">
    <property type="term" value="F:penicillin binding"/>
    <property type="evidence" value="ECO:0007669"/>
    <property type="project" value="InterPro"/>
</dbReference>
<protein>
    <submittedName>
        <fullName evidence="7">Penicillin-binding protein 2</fullName>
    </submittedName>
</protein>
<dbReference type="PANTHER" id="PTHR30627">
    <property type="entry name" value="PEPTIDOGLYCAN D,D-TRANSPEPTIDASE"/>
    <property type="match status" value="1"/>
</dbReference>
<keyword evidence="4" id="KW-0812">Transmembrane</keyword>
<sequence length="636" mass="69865">MRIDTIHSVKRRLPWLKVIVLTIASLILIKAFYYQCVKSEWLTEETMRRHQKTPAIQGKRGMILDASGREMALSIDTVSIGIHPQKMLQAQMGAQEAENRRAHKKGIPPQDVRLLDTTITLLAETSGLSPASLRALVESDTRDFLWLRRKLPPNDSVRLMQRIDQELANPENPLKRTIDRQAKHARVPFHRIQKEVLPGVVLVPEYNRYYPNKTMAAQVVGFTGIDGKGMEGIEKRYDADLSGYQTSVKVFNDANGEKLDIEMPNESEYNGNHVVLTIDGMIQHSAEKALEEAVTTFEAKSGMALVMNPYSGAILALAHYPFYNPNNMTTEDKHLVRVRAATDPFEPGSTMKIFSAAAAIEYNVCKPQTVFFCENGAYRIGTNVVHDTHSYGNLTLTEIIKYSSNIGAIKVGQLVGPDALFLNLKNFGFGDRTGIDLSSESAGMLSDHRKWRKIDAGTIAFGQGVAVTVMQMAAATAALANGGLLVKPHLVRAVLGPDGHRIKEFPPEVIRRACSARTAQVVRDMMKEVVATGGTGVNAAMEGYTVCGKTGTAQKTIGGAYARGKYVSSFIGFVPADRPAAVILVIVDEPFKRHYGGTVAAPAFRKIAIDTLGYLGIPPEIFPKKLMVSLDREVDG</sequence>
<evidence type="ECO:0000256" key="3">
    <source>
        <dbReference type="ARBA" id="ARBA00023136"/>
    </source>
</evidence>
<evidence type="ECO:0000259" key="5">
    <source>
        <dbReference type="Pfam" id="PF00905"/>
    </source>
</evidence>
<dbReference type="Pfam" id="PF00905">
    <property type="entry name" value="Transpeptidase"/>
    <property type="match status" value="1"/>
</dbReference>
<dbReference type="EMBL" id="DSUH01000133">
    <property type="protein sequence ID" value="HGU32374.1"/>
    <property type="molecule type" value="Genomic_DNA"/>
</dbReference>
<keyword evidence="2" id="KW-0645">Protease</keyword>
<dbReference type="Gene3D" id="3.30.450.330">
    <property type="match status" value="1"/>
</dbReference>
<dbReference type="InterPro" id="IPR050515">
    <property type="entry name" value="Beta-lactam/transpept"/>
</dbReference>
<dbReference type="Pfam" id="PF03717">
    <property type="entry name" value="PBP_dimer"/>
    <property type="match status" value="1"/>
</dbReference>
<dbReference type="Gene3D" id="3.40.710.10">
    <property type="entry name" value="DD-peptidase/beta-lactamase superfamily"/>
    <property type="match status" value="1"/>
</dbReference>
<keyword evidence="2" id="KW-0378">Hydrolase</keyword>
<dbReference type="InterPro" id="IPR012338">
    <property type="entry name" value="Beta-lactam/transpept-like"/>
</dbReference>
<keyword evidence="4" id="KW-1133">Transmembrane helix</keyword>
<reference evidence="7" key="1">
    <citation type="journal article" date="2020" name="mSystems">
        <title>Genome- and Community-Level Interaction Insights into Carbon Utilization and Element Cycling Functions of Hydrothermarchaeota in Hydrothermal Sediment.</title>
        <authorList>
            <person name="Zhou Z."/>
            <person name="Liu Y."/>
            <person name="Xu W."/>
            <person name="Pan J."/>
            <person name="Luo Z.H."/>
            <person name="Li M."/>
        </authorList>
    </citation>
    <scope>NUCLEOTIDE SEQUENCE [LARGE SCALE GENOMIC DNA]</scope>
    <source>
        <strain evidence="7">SpSt-477</strain>
    </source>
</reference>
<evidence type="ECO:0000256" key="1">
    <source>
        <dbReference type="ARBA" id="ARBA00004370"/>
    </source>
</evidence>
<dbReference type="PANTHER" id="PTHR30627:SF1">
    <property type="entry name" value="PEPTIDOGLYCAN D,D-TRANSPEPTIDASE FTSI"/>
    <property type="match status" value="1"/>
</dbReference>
<keyword evidence="2" id="KW-0121">Carboxypeptidase</keyword>
<dbReference type="Gene3D" id="3.90.1310.10">
    <property type="entry name" value="Penicillin-binding protein 2a (Domain 2)"/>
    <property type="match status" value="1"/>
</dbReference>
<dbReference type="InterPro" id="IPR005311">
    <property type="entry name" value="PBP_dimer"/>
</dbReference>
<dbReference type="AlphaFoldDB" id="A0A7C4RRC1"/>
<name>A0A7C4RRC1_9BACT</name>
<evidence type="ECO:0000313" key="7">
    <source>
        <dbReference type="EMBL" id="HGU32374.1"/>
    </source>
</evidence>
<feature type="domain" description="Penicillin-binding protein dimerisation" evidence="6">
    <location>
        <begin position="56"/>
        <end position="258"/>
    </location>
</feature>
<gene>
    <name evidence="7" type="ORF">ENS29_05915</name>
</gene>
<dbReference type="SUPFAM" id="SSF56519">
    <property type="entry name" value="Penicillin binding protein dimerisation domain"/>
    <property type="match status" value="1"/>
</dbReference>
<dbReference type="GO" id="GO:0071555">
    <property type="term" value="P:cell wall organization"/>
    <property type="evidence" value="ECO:0007669"/>
    <property type="project" value="TreeGrafter"/>
</dbReference>
<dbReference type="SUPFAM" id="SSF56601">
    <property type="entry name" value="beta-lactamase/transpeptidase-like"/>
    <property type="match status" value="1"/>
</dbReference>
<dbReference type="InterPro" id="IPR036138">
    <property type="entry name" value="PBP_dimer_sf"/>
</dbReference>
<evidence type="ECO:0000256" key="2">
    <source>
        <dbReference type="ARBA" id="ARBA00022645"/>
    </source>
</evidence>